<dbReference type="PANTHER" id="PTHR31562">
    <property type="entry name" value="PROTEIN CBG18972"/>
    <property type="match status" value="1"/>
</dbReference>
<evidence type="ECO:0000313" key="1">
    <source>
        <dbReference type="EnsemblMetazoa" id="PPA24988.1"/>
    </source>
</evidence>
<dbReference type="EnsemblMetazoa" id="PPA24988.1">
    <property type="protein sequence ID" value="PPA24988.1"/>
    <property type="gene ID" value="WBGene00114542"/>
</dbReference>
<reference evidence="1" key="2">
    <citation type="submission" date="2022-06" db="UniProtKB">
        <authorList>
            <consortium name="EnsemblMetazoa"/>
        </authorList>
    </citation>
    <scope>IDENTIFICATION</scope>
    <source>
        <strain evidence="1">PS312</strain>
    </source>
</reference>
<name>A0A2A6CF23_PRIPA</name>
<proteinExistence type="predicted"/>
<accession>A0A2A6CF23</accession>
<protein>
    <submittedName>
        <fullName evidence="1">Uncharacterized protein</fullName>
    </submittedName>
</protein>
<dbReference type="AlphaFoldDB" id="A0A2A6CF23"/>
<dbReference type="Proteomes" id="UP000005239">
    <property type="component" value="Unassembled WGS sequence"/>
</dbReference>
<accession>A0A8R1YKW1</accession>
<gene>
    <name evidence="1" type="primary">WBGene00114542</name>
</gene>
<organism evidence="1 2">
    <name type="scientific">Pristionchus pacificus</name>
    <name type="common">Parasitic nematode worm</name>
    <dbReference type="NCBI Taxonomy" id="54126"/>
    <lineage>
        <taxon>Eukaryota</taxon>
        <taxon>Metazoa</taxon>
        <taxon>Ecdysozoa</taxon>
        <taxon>Nematoda</taxon>
        <taxon>Chromadorea</taxon>
        <taxon>Rhabditida</taxon>
        <taxon>Rhabditina</taxon>
        <taxon>Diplogasteromorpha</taxon>
        <taxon>Diplogasteroidea</taxon>
        <taxon>Neodiplogasteridae</taxon>
        <taxon>Pristionchus</taxon>
    </lineage>
</organism>
<dbReference type="InterPro" id="IPR004988">
    <property type="entry name" value="DUF273"/>
</dbReference>
<reference evidence="2" key="1">
    <citation type="journal article" date="2008" name="Nat. Genet.">
        <title>The Pristionchus pacificus genome provides a unique perspective on nematode lifestyle and parasitism.</title>
        <authorList>
            <person name="Dieterich C."/>
            <person name="Clifton S.W."/>
            <person name="Schuster L.N."/>
            <person name="Chinwalla A."/>
            <person name="Delehaunty K."/>
            <person name="Dinkelacker I."/>
            <person name="Fulton L."/>
            <person name="Fulton R."/>
            <person name="Godfrey J."/>
            <person name="Minx P."/>
            <person name="Mitreva M."/>
            <person name="Roeseler W."/>
            <person name="Tian H."/>
            <person name="Witte H."/>
            <person name="Yang S.P."/>
            <person name="Wilson R.K."/>
            <person name="Sommer R.J."/>
        </authorList>
    </citation>
    <scope>NUCLEOTIDE SEQUENCE [LARGE SCALE GENOMIC DNA]</scope>
    <source>
        <strain evidence="2">PS312</strain>
    </source>
</reference>
<keyword evidence="2" id="KW-1185">Reference proteome</keyword>
<dbReference type="Gene3D" id="3.90.550.10">
    <property type="entry name" value="Spore Coat Polysaccharide Biosynthesis Protein SpsA, Chain A"/>
    <property type="match status" value="1"/>
</dbReference>
<dbReference type="Pfam" id="PF03314">
    <property type="entry name" value="DUF273"/>
    <property type="match status" value="1"/>
</dbReference>
<evidence type="ECO:0000313" key="2">
    <source>
        <dbReference type="Proteomes" id="UP000005239"/>
    </source>
</evidence>
<dbReference type="OrthoDB" id="407658at2759"/>
<dbReference type="PANTHER" id="PTHR31562:SF8">
    <property type="entry name" value="ALPHA-1,6-MANNOSYLTRANSFERASE"/>
    <property type="match status" value="1"/>
</dbReference>
<dbReference type="InterPro" id="IPR029044">
    <property type="entry name" value="Nucleotide-diphossugar_trans"/>
</dbReference>
<sequence>SRAVRVKNPSLHSACSLTGQSGERVRRMKKRILHHDSPTVENFLYTGLTHIIWNRSSGMNTWRMKMRNERTLLYILCTLCACILFFLVLSPQRGNDRGRILEYLRETGAAREEGGRELSRGRVEVRKKEEEHKDDEHMAMRQNMSSCKPLFGKVGVFVAYVKSSMETHYGVAQRTLECYLKSVNYTVFMVDLDNDERVKHACYKNQQLFFRKHCAASVYLKEVDWMLILDADTAIVNPNHCIEEWIDTRADLNFYERYFNWEIASGNYLKWGDWEFIQPQNWNGADNGVLQIHILEAVLPSAVQEIRICDEIWHKGTDYDTYMAFVTCCKMAMGATRLWPGKVRIYRRAHGWVRDGFLADDGWAETDFMLHGYKANKVGQDGWASPFTEAPNPAKCDASTKGWPWRKEKLFTVQEVKDRLSAFEGSTGKNYPQKARVIPYLQYPDVGNCFPNCDDMV</sequence>